<dbReference type="InterPro" id="IPR052439">
    <property type="entry name" value="F-box/Kelch-repeat"/>
</dbReference>
<proteinExistence type="predicted"/>
<dbReference type="InterPro" id="IPR006652">
    <property type="entry name" value="Kelch_1"/>
</dbReference>
<dbReference type="PANTHER" id="PTHR46122">
    <property type="entry name" value="GALACTOSE OXIDASE/KELCH REPEAT PROTEIN-RELATED"/>
    <property type="match status" value="1"/>
</dbReference>
<name>A0A1S3ECM3_CICAR</name>
<accession>A0A1S3ECM3</accession>
<evidence type="ECO:0000313" key="3">
    <source>
        <dbReference type="Proteomes" id="UP000087171"/>
    </source>
</evidence>
<dbReference type="STRING" id="3827.A0A1S3ECM3"/>
<dbReference type="PANTHER" id="PTHR46122:SF9">
    <property type="entry name" value="F-BOX_KELCH-REPEAT PROTEIN"/>
    <property type="match status" value="1"/>
</dbReference>
<dbReference type="RefSeq" id="XP_012573585.2">
    <property type="nucleotide sequence ID" value="XM_012718131.2"/>
</dbReference>
<dbReference type="SUPFAM" id="SSF117281">
    <property type="entry name" value="Kelch motif"/>
    <property type="match status" value="1"/>
</dbReference>
<protein>
    <submittedName>
        <fullName evidence="4">F-box/kelch-repeat protein SKIP11</fullName>
    </submittedName>
</protein>
<keyword evidence="1" id="KW-0880">Kelch repeat</keyword>
<keyword evidence="2" id="KW-0677">Repeat</keyword>
<evidence type="ECO:0000256" key="1">
    <source>
        <dbReference type="ARBA" id="ARBA00022441"/>
    </source>
</evidence>
<dbReference type="OrthoDB" id="191037at2759"/>
<dbReference type="GO" id="GO:0005634">
    <property type="term" value="C:nucleus"/>
    <property type="evidence" value="ECO:0007669"/>
    <property type="project" value="TreeGrafter"/>
</dbReference>
<dbReference type="Proteomes" id="UP000087171">
    <property type="component" value="Chromosome Ca7"/>
</dbReference>
<dbReference type="Gene3D" id="2.120.10.80">
    <property type="entry name" value="Kelch-type beta propeller"/>
    <property type="match status" value="1"/>
</dbReference>
<sequence>MDDKFYVLGGVGVDKTTQLTCGEEFDLKTRKWRKIPNMCPSRHGGDGVIETPTNGEAPPLVAVVNNVLYVADYASQEVKRYVKNINSWVTIGRLLERVTSVNGWGVAFRACGDKLVVIGSPSIHGETVTKVNAWVVDEGTSQ</sequence>
<organism evidence="3 4">
    <name type="scientific">Cicer arietinum</name>
    <name type="common">Chickpea</name>
    <name type="synonym">Garbanzo</name>
    <dbReference type="NCBI Taxonomy" id="3827"/>
    <lineage>
        <taxon>Eukaryota</taxon>
        <taxon>Viridiplantae</taxon>
        <taxon>Streptophyta</taxon>
        <taxon>Embryophyta</taxon>
        <taxon>Tracheophyta</taxon>
        <taxon>Spermatophyta</taxon>
        <taxon>Magnoliopsida</taxon>
        <taxon>eudicotyledons</taxon>
        <taxon>Gunneridae</taxon>
        <taxon>Pentapetalae</taxon>
        <taxon>rosids</taxon>
        <taxon>fabids</taxon>
        <taxon>Fabales</taxon>
        <taxon>Fabaceae</taxon>
        <taxon>Papilionoideae</taxon>
        <taxon>50 kb inversion clade</taxon>
        <taxon>NPAAA clade</taxon>
        <taxon>Hologalegina</taxon>
        <taxon>IRL clade</taxon>
        <taxon>Cicereae</taxon>
        <taxon>Cicer</taxon>
    </lineage>
</organism>
<keyword evidence="3" id="KW-1185">Reference proteome</keyword>
<dbReference type="Pfam" id="PF01344">
    <property type="entry name" value="Kelch_1"/>
    <property type="match status" value="1"/>
</dbReference>
<evidence type="ECO:0000256" key="2">
    <source>
        <dbReference type="ARBA" id="ARBA00022737"/>
    </source>
</evidence>
<reference evidence="4" key="2">
    <citation type="submission" date="2025-08" db="UniProtKB">
        <authorList>
            <consortium name="RefSeq"/>
        </authorList>
    </citation>
    <scope>IDENTIFICATION</scope>
    <source>
        <tissue evidence="4">Etiolated seedlings</tissue>
    </source>
</reference>
<dbReference type="AlphaFoldDB" id="A0A1S3ECM3"/>
<dbReference type="InterPro" id="IPR015915">
    <property type="entry name" value="Kelch-typ_b-propeller"/>
</dbReference>
<gene>
    <name evidence="4" type="primary">LOC101513734</name>
</gene>
<evidence type="ECO:0000313" key="4">
    <source>
        <dbReference type="RefSeq" id="XP_012573585.2"/>
    </source>
</evidence>
<reference evidence="3" key="1">
    <citation type="journal article" date="2013" name="Nat. Biotechnol.">
        <title>Draft genome sequence of chickpea (Cicer arietinum) provides a resource for trait improvement.</title>
        <authorList>
            <person name="Varshney R.K."/>
            <person name="Song C."/>
            <person name="Saxena R.K."/>
            <person name="Azam S."/>
            <person name="Yu S."/>
            <person name="Sharpe A.G."/>
            <person name="Cannon S."/>
            <person name="Baek J."/>
            <person name="Rosen B.D."/>
            <person name="Tar'an B."/>
            <person name="Millan T."/>
            <person name="Zhang X."/>
            <person name="Ramsay L.D."/>
            <person name="Iwata A."/>
            <person name="Wang Y."/>
            <person name="Nelson W."/>
            <person name="Farmer A.D."/>
            <person name="Gaur P.M."/>
            <person name="Soderlund C."/>
            <person name="Penmetsa R.V."/>
            <person name="Xu C."/>
            <person name="Bharti A.K."/>
            <person name="He W."/>
            <person name="Winter P."/>
            <person name="Zhao S."/>
            <person name="Hane J.K."/>
            <person name="Carrasquilla-Garcia N."/>
            <person name="Condie J.A."/>
            <person name="Upadhyaya H.D."/>
            <person name="Luo M.C."/>
            <person name="Thudi M."/>
            <person name="Gowda C.L."/>
            <person name="Singh N.P."/>
            <person name="Lichtenzveig J."/>
            <person name="Gali K.K."/>
            <person name="Rubio J."/>
            <person name="Nadarajan N."/>
            <person name="Dolezel J."/>
            <person name="Bansal K.C."/>
            <person name="Xu X."/>
            <person name="Edwards D."/>
            <person name="Zhang G."/>
            <person name="Kahl G."/>
            <person name="Gil J."/>
            <person name="Singh K.B."/>
            <person name="Datta S.K."/>
            <person name="Jackson S.A."/>
            <person name="Wang J."/>
            <person name="Cook D.R."/>
        </authorList>
    </citation>
    <scope>NUCLEOTIDE SEQUENCE [LARGE SCALE GENOMIC DNA]</scope>
    <source>
        <strain evidence="3">cv. CDC Frontier</strain>
    </source>
</reference>